<comment type="caution">
    <text evidence="1">The sequence shown here is derived from an EMBL/GenBank/DDBJ whole genome shotgun (WGS) entry which is preliminary data.</text>
</comment>
<dbReference type="Proteomes" id="UP001596408">
    <property type="component" value="Unassembled WGS sequence"/>
</dbReference>
<dbReference type="EMBL" id="JBHSXH010000015">
    <property type="protein sequence ID" value="MFC6825667.1"/>
    <property type="molecule type" value="Genomic_DNA"/>
</dbReference>
<accession>A0ABD5TYH8</accession>
<gene>
    <name evidence="1" type="ORF">ACFQEV_11795</name>
</gene>
<keyword evidence="2" id="KW-1185">Reference proteome</keyword>
<reference evidence="1 2" key="1">
    <citation type="journal article" date="2019" name="Int. J. Syst. Evol. Microbiol.">
        <title>The Global Catalogue of Microorganisms (GCM) 10K type strain sequencing project: providing services to taxonomists for standard genome sequencing and annotation.</title>
        <authorList>
            <consortium name="The Broad Institute Genomics Platform"/>
            <consortium name="The Broad Institute Genome Sequencing Center for Infectious Disease"/>
            <person name="Wu L."/>
            <person name="Ma J."/>
        </authorList>
    </citation>
    <scope>NUCLEOTIDE SEQUENCE [LARGE SCALE GENOMIC DNA]</scope>
    <source>
        <strain evidence="1 2">YIM 94188</strain>
    </source>
</reference>
<sequence length="162" mass="17688">MPANNSNLKNVLSGAFIEIAVVSDIGQTSETESIVGFTMGETTISSEDTTTEFQLHESRWGQRFNEHEAVGLEFVTALAAGMPQLQTLGIVDSNGQPLARQELDIRLHVYNDEPAMAGAPQQTFEFYRCEINFDEMALPQDGSEITFQVDANGGYHIGSTSP</sequence>
<organism evidence="1 2">
    <name type="scientific">Halopelagius fulvigenes</name>
    <dbReference type="NCBI Taxonomy" id="1198324"/>
    <lineage>
        <taxon>Archaea</taxon>
        <taxon>Methanobacteriati</taxon>
        <taxon>Methanobacteriota</taxon>
        <taxon>Stenosarchaea group</taxon>
        <taxon>Halobacteria</taxon>
        <taxon>Halobacteriales</taxon>
        <taxon>Haloferacaceae</taxon>
    </lineage>
</organism>
<proteinExistence type="predicted"/>
<evidence type="ECO:0000313" key="1">
    <source>
        <dbReference type="EMBL" id="MFC6825667.1"/>
    </source>
</evidence>
<name>A0ABD5TYH8_9EURY</name>
<dbReference type="AlphaFoldDB" id="A0ABD5TYH8"/>
<evidence type="ECO:0000313" key="2">
    <source>
        <dbReference type="Proteomes" id="UP001596408"/>
    </source>
</evidence>
<protein>
    <submittedName>
        <fullName evidence="1">Uncharacterized protein</fullName>
    </submittedName>
</protein>
<dbReference type="RefSeq" id="WP_379696110.1">
    <property type="nucleotide sequence ID" value="NZ_JBHSXH010000015.1"/>
</dbReference>